<dbReference type="InterPro" id="IPR006595">
    <property type="entry name" value="CTLH_C"/>
</dbReference>
<dbReference type="STRING" id="10020.ENSDORP00000015994"/>
<dbReference type="Gene3D" id="2.130.10.10">
    <property type="entry name" value="YVTN repeat-like/Quinoprotein amine dehydrogenase"/>
    <property type="match status" value="2"/>
</dbReference>
<protein>
    <submittedName>
        <fullName evidence="8">WD repeat-containing protein 47</fullName>
    </submittedName>
</protein>
<dbReference type="InParanoid" id="A0A1S3GGE2"/>
<dbReference type="SUPFAM" id="SSF50978">
    <property type="entry name" value="WD40 repeat-like"/>
    <property type="match status" value="1"/>
</dbReference>
<evidence type="ECO:0000256" key="4">
    <source>
        <dbReference type="SAM" id="MobiDB-lite"/>
    </source>
</evidence>
<name>A0A1S3GGE2_DIPOR</name>
<dbReference type="PROSITE" id="PS50082">
    <property type="entry name" value="WD_REPEATS_2"/>
    <property type="match status" value="4"/>
</dbReference>
<dbReference type="InterPro" id="IPR040067">
    <property type="entry name" value="WDR47"/>
</dbReference>
<dbReference type="InterPro" id="IPR036322">
    <property type="entry name" value="WD40_repeat_dom_sf"/>
</dbReference>
<sequence>MTAEETVNVKEVEIIKLILDFLNSKKLHISMLALEKESGVINGLFSDDMLFLRQLILDGQWDEVLQFIQPLECMEKFDKKRFRYIILKQKFLEALCVNNAMSAEDEPQHVRFLFLKVCAIVLFSVISISFANTKDRYAFSKFFCTGMRPISSEILSQSSVSEKEPANGTQNPGTLKQEKNELRDSTEQFQEYYRQRLRYQQHLEQKEQQRQIYQQMLLEGGVNQEDGSDQQQNLTEQFLNRLDDKSKKQFVCINTLEDTQAVRAVAFHPSGSLYAVGSNSKTLRVCAYPEVIDTRNARHILALYTWSGWMIASGSQDKTVRFWDLRVPSCVRVVGTTFHGTGSAVASVAVDPSGRLLATGQEDSSCMLYDIRGGRMVQSYHPHSSDVRSVRFSPGAHYLLTGSYDMKIKVTDLQGDLTKQLPIMVVGEHKDKVIQCRWHTQDLSFLSSSADRTVTLWTYSG</sequence>
<dbReference type="Pfam" id="PF00400">
    <property type="entry name" value="WD40"/>
    <property type="match status" value="5"/>
</dbReference>
<evidence type="ECO:0000256" key="2">
    <source>
        <dbReference type="ARBA" id="ARBA00022737"/>
    </source>
</evidence>
<dbReference type="PANTHER" id="PTHR19863">
    <property type="entry name" value="NEMITIN (NEURONAL ENRICHED MAP INTERACTING PROTEIN) HOMOLOG"/>
    <property type="match status" value="1"/>
</dbReference>
<keyword evidence="1 3" id="KW-0853">WD repeat</keyword>
<dbReference type="InterPro" id="IPR019775">
    <property type="entry name" value="WD40_repeat_CS"/>
</dbReference>
<accession>A0A1S3GGE2</accession>
<proteinExistence type="predicted"/>
<keyword evidence="5" id="KW-0472">Membrane</keyword>
<keyword evidence="7" id="KW-1185">Reference proteome</keyword>
<dbReference type="PROSITE" id="PS50294">
    <property type="entry name" value="WD_REPEATS_REGION"/>
    <property type="match status" value="2"/>
</dbReference>
<reference evidence="8" key="1">
    <citation type="submission" date="2025-08" db="UniProtKB">
        <authorList>
            <consortium name="RefSeq"/>
        </authorList>
    </citation>
    <scope>IDENTIFICATION</scope>
    <source>
        <tissue evidence="8">Kidney</tissue>
    </source>
</reference>
<dbReference type="FunCoup" id="A0A1S3GGE2">
    <property type="interactions" value="1854"/>
</dbReference>
<dbReference type="InterPro" id="IPR054532">
    <property type="entry name" value="TPL_SMU1_LisH-like"/>
</dbReference>
<dbReference type="PROSITE" id="PS50896">
    <property type="entry name" value="LISH"/>
    <property type="match status" value="1"/>
</dbReference>
<dbReference type="InterPro" id="IPR006594">
    <property type="entry name" value="LisH"/>
</dbReference>
<dbReference type="InterPro" id="IPR015943">
    <property type="entry name" value="WD40/YVTN_repeat-like_dom_sf"/>
</dbReference>
<dbReference type="CTD" id="22911"/>
<gene>
    <name evidence="8" type="primary">Wdr47</name>
</gene>
<dbReference type="OrthoDB" id="187712at2759"/>
<feature type="repeat" description="WD" evidence="3">
    <location>
        <begin position="426"/>
        <end position="461"/>
    </location>
</feature>
<organism evidence="7 8">
    <name type="scientific">Dipodomys ordii</name>
    <name type="common">Ord's kangaroo rat</name>
    <dbReference type="NCBI Taxonomy" id="10020"/>
    <lineage>
        <taxon>Eukaryota</taxon>
        <taxon>Metazoa</taxon>
        <taxon>Chordata</taxon>
        <taxon>Craniata</taxon>
        <taxon>Vertebrata</taxon>
        <taxon>Euteleostomi</taxon>
        <taxon>Mammalia</taxon>
        <taxon>Eutheria</taxon>
        <taxon>Euarchontoglires</taxon>
        <taxon>Glires</taxon>
        <taxon>Rodentia</taxon>
        <taxon>Castorimorpha</taxon>
        <taxon>Heteromyidae</taxon>
        <taxon>Dipodomyinae</taxon>
        <taxon>Dipodomys</taxon>
    </lineage>
</organism>
<feature type="repeat" description="WD" evidence="3">
    <location>
        <begin position="338"/>
        <end position="379"/>
    </location>
</feature>
<dbReference type="PROSITE" id="PS00678">
    <property type="entry name" value="WD_REPEATS_1"/>
    <property type="match status" value="1"/>
</dbReference>
<evidence type="ECO:0000313" key="8">
    <source>
        <dbReference type="RefSeq" id="XP_012887299.1"/>
    </source>
</evidence>
<dbReference type="AlphaFoldDB" id="A0A1S3GGE2"/>
<keyword evidence="2" id="KW-0677">Repeat</keyword>
<dbReference type="SMART" id="SM00320">
    <property type="entry name" value="WD40"/>
    <property type="match status" value="5"/>
</dbReference>
<feature type="transmembrane region" description="Helical" evidence="5">
    <location>
        <begin position="112"/>
        <end position="131"/>
    </location>
</feature>
<feature type="region of interest" description="Disordered" evidence="4">
    <location>
        <begin position="157"/>
        <end position="181"/>
    </location>
</feature>
<dbReference type="SMART" id="SM00667">
    <property type="entry name" value="LisH"/>
    <property type="match status" value="1"/>
</dbReference>
<evidence type="ECO:0000256" key="1">
    <source>
        <dbReference type="ARBA" id="ARBA00022574"/>
    </source>
</evidence>
<evidence type="ECO:0000259" key="6">
    <source>
        <dbReference type="PROSITE" id="PS50897"/>
    </source>
</evidence>
<dbReference type="GeneID" id="105997422"/>
<evidence type="ECO:0000256" key="5">
    <source>
        <dbReference type="SAM" id="Phobius"/>
    </source>
</evidence>
<evidence type="ECO:0000256" key="3">
    <source>
        <dbReference type="PROSITE-ProRule" id="PRU00221"/>
    </source>
</evidence>
<dbReference type="Pfam" id="PF17814">
    <property type="entry name" value="LisH_TPL"/>
    <property type="match status" value="1"/>
</dbReference>
<keyword evidence="5" id="KW-1133">Transmembrane helix</keyword>
<feature type="repeat" description="WD" evidence="3">
    <location>
        <begin position="380"/>
        <end position="414"/>
    </location>
</feature>
<dbReference type="SMART" id="SM00668">
    <property type="entry name" value="CTLH"/>
    <property type="match status" value="1"/>
</dbReference>
<evidence type="ECO:0000313" key="7">
    <source>
        <dbReference type="Proteomes" id="UP000081671"/>
    </source>
</evidence>
<dbReference type="RefSeq" id="XP_012887299.1">
    <property type="nucleotide sequence ID" value="XM_013031845.1"/>
</dbReference>
<dbReference type="PROSITE" id="PS50897">
    <property type="entry name" value="CTLH"/>
    <property type="match status" value="1"/>
</dbReference>
<dbReference type="PANTHER" id="PTHR19863:SF5">
    <property type="entry name" value="WD REPEAT-CONTAINING PROTEIN 47"/>
    <property type="match status" value="1"/>
</dbReference>
<feature type="domain" description="CTLH" evidence="6">
    <location>
        <begin position="45"/>
        <end position="102"/>
    </location>
</feature>
<dbReference type="InterPro" id="IPR001680">
    <property type="entry name" value="WD40_rpt"/>
</dbReference>
<keyword evidence="5" id="KW-0812">Transmembrane</keyword>
<dbReference type="KEGG" id="dord:105997422"/>
<dbReference type="PRINTS" id="PR00320">
    <property type="entry name" value="GPROTEINBRPT"/>
</dbReference>
<feature type="repeat" description="WD" evidence="3">
    <location>
        <begin position="310"/>
        <end position="333"/>
    </location>
</feature>
<dbReference type="InterPro" id="IPR020472">
    <property type="entry name" value="WD40_PAC1"/>
</dbReference>
<dbReference type="Proteomes" id="UP000081671">
    <property type="component" value="Unplaced"/>
</dbReference>